<dbReference type="PANTHER" id="PTHR23248">
    <property type="entry name" value="PHOSPHOLIPID SCRAMBLASE-RELATED"/>
    <property type="match status" value="1"/>
</dbReference>
<dbReference type="AlphaFoldDB" id="A0A2K9NV22"/>
<accession>A0A2K9NV22</accession>
<dbReference type="InterPro" id="IPR005552">
    <property type="entry name" value="Scramblase"/>
</dbReference>
<dbReference type="EMBL" id="CP025704">
    <property type="protein sequence ID" value="AUN99362.1"/>
    <property type="molecule type" value="Genomic_DNA"/>
</dbReference>
<sequence>MPVDLNHDRIFLRQRREIAELFGVETRNKYEILAMEGSPLGFVAEEGKGIGAFFGRAFLGHWRTFTINIFDTNRNLAYKALHPFRFLFQRLEITKATGQRIGALEQRFGVVTKRFDLEDAHGNVIMKMAASFWKPWTFPIYKNGEEVALILKKWSGTFSEIFTDKDNFTIEFKDKRLTTTERELILASAMFVDLNYFERKAGSNS</sequence>
<proteinExistence type="predicted"/>
<dbReference type="RefSeq" id="WP_102244653.1">
    <property type="nucleotide sequence ID" value="NZ_CP025704.1"/>
</dbReference>
<name>A0A2K9NV22_BACTC</name>
<gene>
    <name evidence="1" type="ORF">C0V70_14860</name>
</gene>
<dbReference type="Pfam" id="PF03803">
    <property type="entry name" value="Scramblase"/>
    <property type="match status" value="1"/>
</dbReference>
<dbReference type="PANTHER" id="PTHR23248:SF9">
    <property type="entry name" value="PHOSPHOLIPID SCRAMBLASE"/>
    <property type="match status" value="1"/>
</dbReference>
<evidence type="ECO:0000313" key="2">
    <source>
        <dbReference type="Proteomes" id="UP000235584"/>
    </source>
</evidence>
<dbReference type="KEGG" id="bsto:C0V70_14860"/>
<dbReference type="SUPFAM" id="SSF54518">
    <property type="entry name" value="Tubby C-terminal domain-like"/>
    <property type="match status" value="1"/>
</dbReference>
<dbReference type="GO" id="GO:0005886">
    <property type="term" value="C:plasma membrane"/>
    <property type="evidence" value="ECO:0007669"/>
    <property type="project" value="TreeGrafter"/>
</dbReference>
<protein>
    <submittedName>
        <fullName evidence="1">Uncharacterized protein</fullName>
    </submittedName>
</protein>
<evidence type="ECO:0000313" key="1">
    <source>
        <dbReference type="EMBL" id="AUN99362.1"/>
    </source>
</evidence>
<organism evidence="1 2">
    <name type="scientific">Bacteriovorax stolpii</name>
    <name type="common">Bdellovibrio stolpii</name>
    <dbReference type="NCBI Taxonomy" id="960"/>
    <lineage>
        <taxon>Bacteria</taxon>
        <taxon>Pseudomonadati</taxon>
        <taxon>Bdellovibrionota</taxon>
        <taxon>Bacteriovoracia</taxon>
        <taxon>Bacteriovoracales</taxon>
        <taxon>Bacteriovoracaceae</taxon>
        <taxon>Bacteriovorax</taxon>
    </lineage>
</organism>
<dbReference type="Proteomes" id="UP000235584">
    <property type="component" value="Chromosome"/>
</dbReference>
<reference evidence="1 2" key="1">
    <citation type="submission" date="2018-01" db="EMBL/GenBank/DDBJ databases">
        <title>Complete genome sequence of Bacteriovorax stolpii DSM12778.</title>
        <authorList>
            <person name="Tang B."/>
            <person name="Chang J."/>
        </authorList>
    </citation>
    <scope>NUCLEOTIDE SEQUENCE [LARGE SCALE GENOMIC DNA]</scope>
    <source>
        <strain evidence="1 2">DSM 12778</strain>
    </source>
</reference>
<dbReference type="InterPro" id="IPR025659">
    <property type="entry name" value="Tubby-like_C"/>
</dbReference>
<dbReference type="GO" id="GO:0017128">
    <property type="term" value="F:phospholipid scramblase activity"/>
    <property type="evidence" value="ECO:0007669"/>
    <property type="project" value="InterPro"/>
</dbReference>
<keyword evidence="2" id="KW-1185">Reference proteome</keyword>